<dbReference type="EMBL" id="CP000554">
    <property type="protein sequence ID" value="ABM77082.1"/>
    <property type="molecule type" value="Genomic_DNA"/>
</dbReference>
<dbReference type="HOGENOM" id="CLU_2882322_0_0_3"/>
<proteinExistence type="predicted"/>
<dbReference type="KEGG" id="pmf:P9303_03301"/>
<reference evidence="1 2" key="1">
    <citation type="journal article" date="2007" name="PLoS Genet.">
        <title>Patterns and implications of gene gain and loss in the evolution of Prochlorococcus.</title>
        <authorList>
            <person name="Kettler G.C."/>
            <person name="Martiny A.C."/>
            <person name="Huang K."/>
            <person name="Zucker J."/>
            <person name="Coleman M.L."/>
            <person name="Rodrigue S."/>
            <person name="Chen F."/>
            <person name="Lapidus A."/>
            <person name="Ferriera S."/>
            <person name="Johnson J."/>
            <person name="Steglich C."/>
            <person name="Church G.M."/>
            <person name="Richardson P."/>
            <person name="Chisholm S.W."/>
        </authorList>
    </citation>
    <scope>NUCLEOTIDE SEQUENCE [LARGE SCALE GENOMIC DNA]</scope>
    <source>
        <strain evidence="1 2">MIT 9303</strain>
    </source>
</reference>
<accession>A2C6H2</accession>
<organism evidence="1 2">
    <name type="scientific">Prochlorococcus marinus (strain MIT 9303)</name>
    <dbReference type="NCBI Taxonomy" id="59922"/>
    <lineage>
        <taxon>Bacteria</taxon>
        <taxon>Bacillati</taxon>
        <taxon>Cyanobacteriota</taxon>
        <taxon>Cyanophyceae</taxon>
        <taxon>Synechococcales</taxon>
        <taxon>Prochlorococcaceae</taxon>
        <taxon>Prochlorococcus</taxon>
    </lineage>
</organism>
<evidence type="ECO:0000313" key="1">
    <source>
        <dbReference type="EMBL" id="ABM77082.1"/>
    </source>
</evidence>
<gene>
    <name evidence="1" type="ordered locus">P9303_03301</name>
</gene>
<sequence>MMMIFIRSIRVSGNLCRDLSGASSALSRREAIHEVINTVKGGQSKQENVKIPTKHINFSALVE</sequence>
<dbReference type="AlphaFoldDB" id="A2C6H2"/>
<protein>
    <submittedName>
        <fullName evidence="1">Uncharacterized protein</fullName>
    </submittedName>
</protein>
<evidence type="ECO:0000313" key="2">
    <source>
        <dbReference type="Proteomes" id="UP000002274"/>
    </source>
</evidence>
<name>A2C6H2_PROM3</name>
<dbReference type="Proteomes" id="UP000002274">
    <property type="component" value="Chromosome"/>
</dbReference>